<reference evidence="1 2" key="1">
    <citation type="submission" date="2020-08" db="EMBL/GenBank/DDBJ databases">
        <title>Genomic Encyclopedia of Type Strains, Phase IV (KMG-IV): sequencing the most valuable type-strain genomes for metagenomic binning, comparative biology and taxonomic classification.</title>
        <authorList>
            <person name="Goeker M."/>
        </authorList>
    </citation>
    <scope>NUCLEOTIDE SEQUENCE [LARGE SCALE GENOMIC DNA]</scope>
    <source>
        <strain evidence="1 2">DSM 25335</strain>
    </source>
</reference>
<gene>
    <name evidence="1" type="ORF">HNQ67_002137</name>
</gene>
<accession>A0A7W8I0R7</accession>
<keyword evidence="2" id="KW-1185">Reference proteome</keyword>
<dbReference type="RefSeq" id="WP_281380685.1">
    <property type="nucleotide sequence ID" value="NZ_BAAAFF010000001.1"/>
</dbReference>
<sequence>MDKETAALVQRWIIAFCEAPVLVDPVLMRRMLADVEETTEQAET</sequence>
<evidence type="ECO:0000313" key="1">
    <source>
        <dbReference type="EMBL" id="MBB5292613.1"/>
    </source>
</evidence>
<evidence type="ECO:0000313" key="2">
    <source>
        <dbReference type="Proteomes" id="UP000566663"/>
    </source>
</evidence>
<name>A0A7W8I0R7_9CAUL</name>
<comment type="caution">
    <text evidence="1">The sequence shown here is derived from an EMBL/GenBank/DDBJ whole genome shotgun (WGS) entry which is preliminary data.</text>
</comment>
<protein>
    <submittedName>
        <fullName evidence="1">Uncharacterized protein</fullName>
    </submittedName>
</protein>
<proteinExistence type="predicted"/>
<dbReference type="EMBL" id="JACHFZ010000004">
    <property type="protein sequence ID" value="MBB5292613.1"/>
    <property type="molecule type" value="Genomic_DNA"/>
</dbReference>
<organism evidence="1 2">
    <name type="scientific">Brevundimonas basaltis</name>
    <dbReference type="NCBI Taxonomy" id="472166"/>
    <lineage>
        <taxon>Bacteria</taxon>
        <taxon>Pseudomonadati</taxon>
        <taxon>Pseudomonadota</taxon>
        <taxon>Alphaproteobacteria</taxon>
        <taxon>Caulobacterales</taxon>
        <taxon>Caulobacteraceae</taxon>
        <taxon>Brevundimonas</taxon>
    </lineage>
</organism>
<dbReference type="AlphaFoldDB" id="A0A7W8I0R7"/>
<dbReference type="Proteomes" id="UP000566663">
    <property type="component" value="Unassembled WGS sequence"/>
</dbReference>